<proteinExistence type="predicted"/>
<dbReference type="KEGG" id="prag:EKN56_05640"/>
<dbReference type="OrthoDB" id="6949768at2"/>
<protein>
    <submittedName>
        <fullName evidence="1">Phage exclusion protein</fullName>
    </submittedName>
</protein>
<dbReference type="Pfam" id="PF10463">
    <property type="entry name" value="Peptidase_U49"/>
    <property type="match status" value="1"/>
</dbReference>
<dbReference type="EMBL" id="CP034752">
    <property type="protein sequence ID" value="QBH95930.1"/>
    <property type="molecule type" value="Genomic_DNA"/>
</dbReference>
<name>A0A411WIC4_9GAMM</name>
<dbReference type="InterPro" id="IPR019504">
    <property type="entry name" value="Peptidase_U49_Lit_pept"/>
</dbReference>
<dbReference type="RefSeq" id="WP_130590914.1">
    <property type="nucleotide sequence ID" value="NZ_CP034752.1"/>
</dbReference>
<gene>
    <name evidence="1" type="ORF">EKN56_05640</name>
</gene>
<dbReference type="AlphaFoldDB" id="A0A411WIC4"/>
<accession>A0A411WIC4</accession>
<evidence type="ECO:0000313" key="2">
    <source>
        <dbReference type="Proteomes" id="UP000293154"/>
    </source>
</evidence>
<sequence>MNENQALEKLFEGVVPERFREVLDLVEKHSAQFRRIGDRSGFNLDAGAYGVIQFTQRSLAQMWIFGFACLDSLHCYSAVIELAWRYSLKFDLNVIEVLSEQKEKYDCFSRIIKSIEQLNNAESENDFDWPAVIPQPEEGKPENMEQAAVFDLVLMAGAYVFLHELKHVIFQSEGNAPEDPHEEEMACDFFASHMMLSKVDDYSITSGYPADKVRMKRSAGIALGNVFLAVVTPKHNLGGTITHPPIHQRWSVTLGEIDLEESDNYWLFFASLAIALIKYKEIDFPPQLVTSYKQLAISLIEALEKGI</sequence>
<dbReference type="Proteomes" id="UP000293154">
    <property type="component" value="Chromosome"/>
</dbReference>
<evidence type="ECO:0000313" key="1">
    <source>
        <dbReference type="EMBL" id="QBH95930.1"/>
    </source>
</evidence>
<organism evidence="1 2">
    <name type="scientific">Limnobaculum zhutongyuii</name>
    <dbReference type="NCBI Taxonomy" id="2498113"/>
    <lineage>
        <taxon>Bacteria</taxon>
        <taxon>Pseudomonadati</taxon>
        <taxon>Pseudomonadota</taxon>
        <taxon>Gammaproteobacteria</taxon>
        <taxon>Enterobacterales</taxon>
        <taxon>Budviciaceae</taxon>
        <taxon>Limnobaculum</taxon>
    </lineage>
</organism>
<reference evidence="1 2" key="1">
    <citation type="submission" date="2019-03" db="EMBL/GenBank/DDBJ databases">
        <title>Pragia sp. nov. isolated from the gut tract of Carduelis flavirostris.</title>
        <authorList>
            <person name="Ge Y."/>
        </authorList>
    </citation>
    <scope>NUCLEOTIDE SEQUENCE [LARGE SCALE GENOMIC DNA]</scope>
    <source>
        <strain evidence="1 2">CF-458</strain>
    </source>
</reference>
<keyword evidence="2" id="KW-1185">Reference proteome</keyword>